<evidence type="ECO:0000256" key="6">
    <source>
        <dbReference type="SAM" id="Phobius"/>
    </source>
</evidence>
<feature type="domain" description="Metallo-beta-lactamase" evidence="7">
    <location>
        <begin position="591"/>
        <end position="766"/>
    </location>
</feature>
<evidence type="ECO:0000256" key="1">
    <source>
        <dbReference type="ARBA" id="ARBA00004651"/>
    </source>
</evidence>
<comment type="caution">
    <text evidence="8">The sequence shown here is derived from an EMBL/GenBank/DDBJ whole genome shotgun (WGS) entry which is preliminary data.</text>
</comment>
<dbReference type="RefSeq" id="WP_194536619.1">
    <property type="nucleotide sequence ID" value="NZ_JACEFB010000001.1"/>
</dbReference>
<evidence type="ECO:0000256" key="4">
    <source>
        <dbReference type="ARBA" id="ARBA00022989"/>
    </source>
</evidence>
<gene>
    <name evidence="8" type="ORF">H0921_03575</name>
</gene>
<dbReference type="Proteomes" id="UP000542342">
    <property type="component" value="Unassembled WGS sequence"/>
</dbReference>
<dbReference type="InterPro" id="IPR035681">
    <property type="entry name" value="ComA-like_MBL"/>
</dbReference>
<dbReference type="EMBL" id="JACEFB010000001">
    <property type="protein sequence ID" value="MBA2225238.1"/>
    <property type="molecule type" value="Genomic_DNA"/>
</dbReference>
<feature type="transmembrane region" description="Helical" evidence="6">
    <location>
        <begin position="385"/>
        <end position="408"/>
    </location>
</feature>
<evidence type="ECO:0000256" key="3">
    <source>
        <dbReference type="ARBA" id="ARBA00022692"/>
    </source>
</evidence>
<evidence type="ECO:0000259" key="7">
    <source>
        <dbReference type="SMART" id="SM00849"/>
    </source>
</evidence>
<feature type="transmembrane region" description="Helical" evidence="6">
    <location>
        <begin position="317"/>
        <end position="336"/>
    </location>
</feature>
<dbReference type="Pfam" id="PF13567">
    <property type="entry name" value="DUF4131"/>
    <property type="match status" value="1"/>
</dbReference>
<dbReference type="GO" id="GO:0005886">
    <property type="term" value="C:plasma membrane"/>
    <property type="evidence" value="ECO:0007669"/>
    <property type="project" value="UniProtKB-SubCell"/>
</dbReference>
<keyword evidence="3 6" id="KW-0812">Transmembrane</keyword>
<name>A0A7V8VBZ1_9BACT</name>
<evidence type="ECO:0000256" key="2">
    <source>
        <dbReference type="ARBA" id="ARBA00022475"/>
    </source>
</evidence>
<evidence type="ECO:0000313" key="8">
    <source>
        <dbReference type="EMBL" id="MBA2225238.1"/>
    </source>
</evidence>
<dbReference type="Gene3D" id="3.60.15.10">
    <property type="entry name" value="Ribonuclease Z/Hydroxyacylglutathione hydrolase-like"/>
    <property type="match status" value="1"/>
</dbReference>
<dbReference type="SMART" id="SM00849">
    <property type="entry name" value="Lactamase_B"/>
    <property type="match status" value="1"/>
</dbReference>
<organism evidence="8 9">
    <name type="scientific">Thermogemmata fonticola</name>
    <dbReference type="NCBI Taxonomy" id="2755323"/>
    <lineage>
        <taxon>Bacteria</taxon>
        <taxon>Pseudomonadati</taxon>
        <taxon>Planctomycetota</taxon>
        <taxon>Planctomycetia</taxon>
        <taxon>Gemmatales</taxon>
        <taxon>Gemmataceae</taxon>
        <taxon>Thermogemmata</taxon>
    </lineage>
</organism>
<feature type="transmembrane region" description="Helical" evidence="6">
    <location>
        <begin position="440"/>
        <end position="458"/>
    </location>
</feature>
<keyword evidence="2" id="KW-1003">Cell membrane</keyword>
<feature type="transmembrane region" description="Helical" evidence="6">
    <location>
        <begin position="500"/>
        <end position="517"/>
    </location>
</feature>
<accession>A0A7V8VBZ1</accession>
<dbReference type="AlphaFoldDB" id="A0A7V8VBZ1"/>
<dbReference type="InterPro" id="IPR004477">
    <property type="entry name" value="ComEC_N"/>
</dbReference>
<feature type="transmembrane region" description="Helical" evidence="6">
    <location>
        <begin position="289"/>
        <end position="310"/>
    </location>
</feature>
<evidence type="ECO:0000256" key="5">
    <source>
        <dbReference type="ARBA" id="ARBA00023136"/>
    </source>
</evidence>
<dbReference type="SUPFAM" id="SSF56281">
    <property type="entry name" value="Metallo-hydrolase/oxidoreductase"/>
    <property type="match status" value="1"/>
</dbReference>
<keyword evidence="5 6" id="KW-0472">Membrane</keyword>
<dbReference type="NCBIfam" id="TIGR00360">
    <property type="entry name" value="ComEC_N-term"/>
    <property type="match status" value="1"/>
</dbReference>
<protein>
    <submittedName>
        <fullName evidence="8">ComEC/Rec2 family competence protein</fullName>
    </submittedName>
</protein>
<dbReference type="CDD" id="cd07731">
    <property type="entry name" value="ComA-like_MBL-fold"/>
    <property type="match status" value="1"/>
</dbReference>
<feature type="transmembrane region" description="Helical" evidence="6">
    <location>
        <begin position="53"/>
        <end position="69"/>
    </location>
</feature>
<dbReference type="Pfam" id="PF00753">
    <property type="entry name" value="Lactamase_B"/>
    <property type="match status" value="1"/>
</dbReference>
<feature type="transmembrane region" description="Helical" evidence="6">
    <location>
        <begin position="556"/>
        <end position="574"/>
    </location>
</feature>
<dbReference type="InterPro" id="IPR036866">
    <property type="entry name" value="RibonucZ/Hydroxyglut_hydro"/>
</dbReference>
<comment type="subcellular location">
    <subcellularLocation>
        <location evidence="1">Cell membrane</location>
        <topology evidence="1">Multi-pass membrane protein</topology>
    </subcellularLocation>
</comment>
<sequence>MARGGVWFFDPSSPEFPKRNAAWREFWRAPLVPVAGSATVGLLASRYLHVPPWVFWSAFAGGLILWWVARHGDRWRSRPPWGLWLAAAALAGVYHHLYREEYPADDIAAFATDTPQARRIRAWVLQEPVFRSAKASSLTHVQPLPTTSLLVRVASIETSAGWIPASGRARVTIEGHLEAIHAGDAVEIFGQLSLPPLPDNPGQTDWRGLYRDERITAVLRVRHSPATVTRWEAGRWQSWRGILGYLQQRGEAALRQHLAERQAGLAAALLLGETSALDHEEWDAYIRTGVVHVLAISGFHLTVLASWVWVLMRVAGWPSRSASLLVVGLVLFYTWLTGARPATVRAAAMMCAWCLAWGLRRPPWPANIFALAWLIVILVKPTDPFTIGCQISFLSVFVLIWAGGRWLAPRPPTPWERIRDLGRSPASRALRWCARKLAQLYLLSLLMTVALAPLLLYWKNVFSPAGVLLGPPVMFTSSLALISGFMTMLAAMLGDWAAYLPGRLTDFVLALTAWMVHQVDSWGQGVAYAPAPGILWLIGFYLILGVVVFAPSRRVVQGLAALLVWSLLGLIVTVQPRTSDELRVTFLAVGHGGCVVLETPDGRTLLYDVGSMSGPRIVSQIVAPYLWHRGIRRIDEVFLSHGDMDHFNGLPALLAYFSVGQVSWTPTFADRSTPGVQAVLEAIQRAGIATRVMAAGESLAAGDVQLHVLHPPPQGPIGTENTRSLTLLVQYAGQSIVLTGDLEGIGQEMVQRWLIPPVAVLMAPHHGGKTANAAGRTAQGELVPSPLGQWARPRLVVSCQRTNPTDHLRAAYPTAIIWDTGRCGAITVRVHTTGVTAEAFRTGEKIVVARPELPSVRRATPTPH</sequence>
<feature type="transmembrane region" description="Helical" evidence="6">
    <location>
        <begin position="529"/>
        <end position="549"/>
    </location>
</feature>
<dbReference type="PANTHER" id="PTHR30619:SF1">
    <property type="entry name" value="RECOMBINATION PROTEIN 2"/>
    <property type="match status" value="1"/>
</dbReference>
<reference evidence="8 9" key="1">
    <citation type="submission" date="2020-07" db="EMBL/GenBank/DDBJ databases">
        <title>Thermogemmata thermophila gen. nov., sp. nov., a novel moderate thermophilic planctomycete from a Kamchatka hot spring.</title>
        <authorList>
            <person name="Elcheninov A.G."/>
            <person name="Podosokorskaya O.A."/>
            <person name="Kovaleva O.L."/>
            <person name="Novikov A."/>
            <person name="Bonch-Osmolovskaya E.A."/>
            <person name="Toshchakov S.V."/>
            <person name="Kublanov I.V."/>
        </authorList>
    </citation>
    <scope>NUCLEOTIDE SEQUENCE [LARGE SCALE GENOMIC DNA]</scope>
    <source>
        <strain evidence="8 9">2918</strain>
    </source>
</reference>
<dbReference type="InterPro" id="IPR052159">
    <property type="entry name" value="Competence_DNA_uptake"/>
</dbReference>
<proteinExistence type="predicted"/>
<evidence type="ECO:0000313" key="9">
    <source>
        <dbReference type="Proteomes" id="UP000542342"/>
    </source>
</evidence>
<dbReference type="InterPro" id="IPR025405">
    <property type="entry name" value="DUF4131"/>
</dbReference>
<dbReference type="PANTHER" id="PTHR30619">
    <property type="entry name" value="DNA INTERNALIZATION/COMPETENCE PROTEIN COMEC/REC2"/>
    <property type="match status" value="1"/>
</dbReference>
<dbReference type="InterPro" id="IPR001279">
    <property type="entry name" value="Metallo-B-lactamas"/>
</dbReference>
<keyword evidence="4 6" id="KW-1133">Transmembrane helix</keyword>
<feature type="transmembrane region" description="Helical" evidence="6">
    <location>
        <begin position="364"/>
        <end position="379"/>
    </location>
</feature>
<keyword evidence="9" id="KW-1185">Reference proteome</keyword>
<dbReference type="Pfam" id="PF03772">
    <property type="entry name" value="Competence"/>
    <property type="match status" value="1"/>
</dbReference>
<feature type="transmembrane region" description="Helical" evidence="6">
    <location>
        <begin position="473"/>
        <end position="493"/>
    </location>
</feature>